<protein>
    <submittedName>
        <fullName evidence="2">Metallophosphoesterase</fullName>
    </submittedName>
</protein>
<dbReference type="PANTHER" id="PTHR43143">
    <property type="entry name" value="METALLOPHOSPHOESTERASE, CALCINEURIN SUPERFAMILY"/>
    <property type="match status" value="1"/>
</dbReference>
<organism evidence="2 3">
    <name type="scientific">Galbibacter pacificus</name>
    <dbReference type="NCBI Taxonomy" id="2996052"/>
    <lineage>
        <taxon>Bacteria</taxon>
        <taxon>Pseudomonadati</taxon>
        <taxon>Bacteroidota</taxon>
        <taxon>Flavobacteriia</taxon>
        <taxon>Flavobacteriales</taxon>
        <taxon>Flavobacteriaceae</taxon>
        <taxon>Galbibacter</taxon>
    </lineage>
</organism>
<name>A0ABT6FP08_9FLAO</name>
<proteinExistence type="predicted"/>
<gene>
    <name evidence="2" type="ORF">OSR52_03905</name>
</gene>
<dbReference type="RefSeq" id="WP_277898734.1">
    <property type="nucleotide sequence ID" value="NZ_JAPMUA010000001.1"/>
</dbReference>
<feature type="domain" description="Calcineurin-like phosphoesterase" evidence="1">
    <location>
        <begin position="30"/>
        <end position="248"/>
    </location>
</feature>
<dbReference type="PANTHER" id="PTHR43143:SF5">
    <property type="entry name" value="SECRETED PROTEIN"/>
    <property type="match status" value="1"/>
</dbReference>
<keyword evidence="3" id="KW-1185">Reference proteome</keyword>
<accession>A0ABT6FP08</accession>
<dbReference type="EMBL" id="JAPMUA010000001">
    <property type="protein sequence ID" value="MDG3585002.1"/>
    <property type="molecule type" value="Genomic_DNA"/>
</dbReference>
<dbReference type="Proteomes" id="UP001153642">
    <property type="component" value="Unassembled WGS sequence"/>
</dbReference>
<dbReference type="PROSITE" id="PS51257">
    <property type="entry name" value="PROKAR_LIPOPROTEIN"/>
    <property type="match status" value="1"/>
</dbReference>
<reference evidence="2" key="1">
    <citation type="submission" date="2022-11" db="EMBL/GenBank/DDBJ databases">
        <title>High-quality draft genome sequence of Galbibacter sp. strain CMA-7.</title>
        <authorList>
            <person name="Wei L."/>
            <person name="Dong C."/>
            <person name="Shao Z."/>
        </authorList>
    </citation>
    <scope>NUCLEOTIDE SEQUENCE</scope>
    <source>
        <strain evidence="2">CMA-7</strain>
    </source>
</reference>
<evidence type="ECO:0000313" key="2">
    <source>
        <dbReference type="EMBL" id="MDG3585002.1"/>
    </source>
</evidence>
<dbReference type="Pfam" id="PF00149">
    <property type="entry name" value="Metallophos"/>
    <property type="match status" value="1"/>
</dbReference>
<comment type="caution">
    <text evidence="2">The sequence shown here is derived from an EMBL/GenBank/DDBJ whole genome shotgun (WGS) entry which is preliminary data.</text>
</comment>
<evidence type="ECO:0000259" key="1">
    <source>
        <dbReference type="Pfam" id="PF00149"/>
    </source>
</evidence>
<sequence length="328" mass="37182">MRFTWQLITCIFFAATIGCSPEKTSFEFVVLPDTQSYVEEHPEIYLKQMQWIARNKNRFSFVIHEGDITQNNSTGEWQIAKKGFNMLNGKVPYTFCLGNHDMGSVPGKFADVRNTEKANNFFKVEALKQNSNLLASFPSGTIDNLCSQFNIAGYKWFVFSLEFGPRNKTIAWANKIIKSHPDAKIIINTHAYLYEDSTWQDGEDWWQAQAYGVGKETGDNAVNNGKQLWNKLVAKHPNVIMVFCGHVLKSGVGTLVSTGENGNKVYQMLANYQKGVEGSKNGGDGFLRIVKMDIDNKRISVSTYSPWLDAYKKDADHDFTFKNVDFLN</sequence>
<dbReference type="SUPFAM" id="SSF56300">
    <property type="entry name" value="Metallo-dependent phosphatases"/>
    <property type="match status" value="1"/>
</dbReference>
<dbReference type="InterPro" id="IPR051918">
    <property type="entry name" value="STPP_CPPED1"/>
</dbReference>
<dbReference type="Gene3D" id="3.60.21.10">
    <property type="match status" value="1"/>
</dbReference>
<dbReference type="InterPro" id="IPR029052">
    <property type="entry name" value="Metallo-depent_PP-like"/>
</dbReference>
<evidence type="ECO:0000313" key="3">
    <source>
        <dbReference type="Proteomes" id="UP001153642"/>
    </source>
</evidence>
<dbReference type="InterPro" id="IPR004843">
    <property type="entry name" value="Calcineurin-like_PHP"/>
</dbReference>